<name>A0A1M5MBH1_9BACT</name>
<dbReference type="EMBL" id="FQWQ01000001">
    <property type="protein sequence ID" value="SHG74073.1"/>
    <property type="molecule type" value="Genomic_DNA"/>
</dbReference>
<organism evidence="1 2">
    <name type="scientific">Chryseolinea serpens</name>
    <dbReference type="NCBI Taxonomy" id="947013"/>
    <lineage>
        <taxon>Bacteria</taxon>
        <taxon>Pseudomonadati</taxon>
        <taxon>Bacteroidota</taxon>
        <taxon>Cytophagia</taxon>
        <taxon>Cytophagales</taxon>
        <taxon>Fulvivirgaceae</taxon>
        <taxon>Chryseolinea</taxon>
    </lineage>
</organism>
<reference evidence="1 2" key="1">
    <citation type="submission" date="2016-11" db="EMBL/GenBank/DDBJ databases">
        <authorList>
            <person name="Jaros S."/>
            <person name="Januszkiewicz K."/>
            <person name="Wedrychowicz H."/>
        </authorList>
    </citation>
    <scope>NUCLEOTIDE SEQUENCE [LARGE SCALE GENOMIC DNA]</scope>
    <source>
        <strain evidence="1 2">DSM 24574</strain>
    </source>
</reference>
<sequence length="108" mass="12145">MAKHMRIFWGPHVGRLVCTVNWSSIRGDRLTGDSVVLVSACEGIRETNSTAPNDRMVGDANFTVSSIAPRFNAVSFVVDINWFEPLNLWTDVTVFEENERVVQGFVTR</sequence>
<dbReference type="RefSeq" id="WP_073132633.1">
    <property type="nucleotide sequence ID" value="NZ_FQWQ01000001.1"/>
</dbReference>
<accession>A0A1M5MBH1</accession>
<dbReference type="Proteomes" id="UP000184212">
    <property type="component" value="Unassembled WGS sequence"/>
</dbReference>
<evidence type="ECO:0000313" key="1">
    <source>
        <dbReference type="EMBL" id="SHG74073.1"/>
    </source>
</evidence>
<evidence type="ECO:0000313" key="2">
    <source>
        <dbReference type="Proteomes" id="UP000184212"/>
    </source>
</evidence>
<proteinExistence type="predicted"/>
<dbReference type="AlphaFoldDB" id="A0A1M5MBH1"/>
<gene>
    <name evidence="1" type="ORF">SAMN04488109_1636</name>
</gene>
<protein>
    <submittedName>
        <fullName evidence="1">Uncharacterized protein</fullName>
    </submittedName>
</protein>
<dbReference type="STRING" id="947013.SAMN04488109_1636"/>
<keyword evidence="2" id="KW-1185">Reference proteome</keyword>
<dbReference type="OrthoDB" id="4333526at2"/>